<evidence type="ECO:0000259" key="3">
    <source>
        <dbReference type="Pfam" id="PF25967"/>
    </source>
</evidence>
<dbReference type="Pfam" id="PF25990">
    <property type="entry name" value="Beta-barrel_YknX"/>
    <property type="match status" value="1"/>
</dbReference>
<dbReference type="GO" id="GO:0030313">
    <property type="term" value="C:cell envelope"/>
    <property type="evidence" value="ECO:0007669"/>
    <property type="project" value="UniProtKB-SubCell"/>
</dbReference>
<evidence type="ECO:0000256" key="2">
    <source>
        <dbReference type="ARBA" id="ARBA00023054"/>
    </source>
</evidence>
<accession>A0A1F8CRY4</accession>
<reference evidence="5 6" key="1">
    <citation type="journal article" date="2016" name="Nat. Commun.">
        <title>Thousands of microbial genomes shed light on interconnected biogeochemical processes in an aquifer system.</title>
        <authorList>
            <person name="Anantharaman K."/>
            <person name="Brown C.T."/>
            <person name="Hug L.A."/>
            <person name="Sharon I."/>
            <person name="Castelle C.J."/>
            <person name="Probst A.J."/>
            <person name="Thomas B.C."/>
            <person name="Singh A."/>
            <person name="Wilkins M.J."/>
            <person name="Karaoz U."/>
            <person name="Brodie E.L."/>
            <person name="Williams K.H."/>
            <person name="Hubbard S.S."/>
            <person name="Banfield J.F."/>
        </authorList>
    </citation>
    <scope>NUCLEOTIDE SEQUENCE [LARGE SCALE GENOMIC DNA]</scope>
</reference>
<evidence type="ECO:0000256" key="1">
    <source>
        <dbReference type="ARBA" id="ARBA00004196"/>
    </source>
</evidence>
<comment type="caution">
    <text evidence="5">The sequence shown here is derived from an EMBL/GenBank/DDBJ whole genome shotgun (WGS) entry which is preliminary data.</text>
</comment>
<dbReference type="PANTHER" id="PTHR32347">
    <property type="entry name" value="EFFLUX SYSTEM COMPONENT YKNX-RELATED"/>
    <property type="match status" value="1"/>
</dbReference>
<dbReference type="AlphaFoldDB" id="A0A1F8CRY4"/>
<dbReference type="EMBL" id="MGHY01000021">
    <property type="protein sequence ID" value="OGM79064.1"/>
    <property type="molecule type" value="Genomic_DNA"/>
</dbReference>
<dbReference type="Gene3D" id="2.40.30.170">
    <property type="match status" value="1"/>
</dbReference>
<organism evidence="5 6">
    <name type="scientific">Candidatus Woesebacteria bacterium RIFOXYB1_FULL_38_16</name>
    <dbReference type="NCBI Taxonomy" id="1802538"/>
    <lineage>
        <taxon>Bacteria</taxon>
        <taxon>Candidatus Woeseibacteriota</taxon>
    </lineage>
</organism>
<dbReference type="InterPro" id="IPR058636">
    <property type="entry name" value="Beta-barrel_YknX"/>
</dbReference>
<protein>
    <submittedName>
        <fullName evidence="5">Uncharacterized protein</fullName>
    </submittedName>
</protein>
<dbReference type="Gene3D" id="2.40.50.100">
    <property type="match status" value="1"/>
</dbReference>
<dbReference type="STRING" id="1802538.A2382_01455"/>
<evidence type="ECO:0000259" key="4">
    <source>
        <dbReference type="Pfam" id="PF25990"/>
    </source>
</evidence>
<dbReference type="Proteomes" id="UP000178999">
    <property type="component" value="Unassembled WGS sequence"/>
</dbReference>
<dbReference type="Gene3D" id="2.40.420.20">
    <property type="match status" value="1"/>
</dbReference>
<gene>
    <name evidence="5" type="ORF">A2382_01455</name>
</gene>
<name>A0A1F8CRY4_9BACT</name>
<feature type="domain" description="Multidrug resistance protein MdtA-like C-terminal permuted SH3" evidence="3">
    <location>
        <begin position="322"/>
        <end position="378"/>
    </location>
</feature>
<evidence type="ECO:0000313" key="5">
    <source>
        <dbReference type="EMBL" id="OGM79064.1"/>
    </source>
</evidence>
<comment type="subcellular location">
    <subcellularLocation>
        <location evidence="1">Cell envelope</location>
    </subcellularLocation>
</comment>
<sequence length="410" mass="42946">MKKIKFLGKWLIAKKKRLLVFGIIAAMLGFGGYKLLSKNNSQVTYQTSKVEKGTIVSAISASGKVISAGILPISTEATGIVKKIYVKDGDRVIVGQKIAEFILDQIGAQKHASSYASYVGAQNSLIAANNSYRSAQASADVVLDAVKGHDTDETLIQKETRTKVEVARDNAFYGIKLAEANLSSLSLSYRLSSPVITAPYGGIIDSIGLVEGMVLEGSGGGSDAGSSNVRVAVVRNNANPIVEVTLSEVDVAKVQIGQKATVMFDSLIDKTFTGVVASVDRIGAVSSNVTSYAAKIRLDFTSDEIRPNMAATANIVLQTKTDVLIIPKSGIVTTDGQTTAKVLTNEVYTEVVVEIGLSSDNGVEVISGLSLGDEVVTGTNSADSGYLTTQTRSVFSSGFGGGTGGVRVAR</sequence>
<dbReference type="InterPro" id="IPR050465">
    <property type="entry name" value="UPF0194_transport"/>
</dbReference>
<keyword evidence="2" id="KW-0175">Coiled coil</keyword>
<proteinExistence type="predicted"/>
<dbReference type="InterPro" id="IPR058627">
    <property type="entry name" value="MdtA-like_C"/>
</dbReference>
<dbReference type="PANTHER" id="PTHR32347:SF23">
    <property type="entry name" value="BLL5650 PROTEIN"/>
    <property type="match status" value="1"/>
</dbReference>
<feature type="domain" description="YknX-like beta-barrel" evidence="4">
    <location>
        <begin position="241"/>
        <end position="315"/>
    </location>
</feature>
<dbReference type="Pfam" id="PF25967">
    <property type="entry name" value="RND-MFP_C"/>
    <property type="match status" value="1"/>
</dbReference>
<evidence type="ECO:0000313" key="6">
    <source>
        <dbReference type="Proteomes" id="UP000178999"/>
    </source>
</evidence>